<comment type="caution">
    <text evidence="12">The sequence shown here is derived from an EMBL/GenBank/DDBJ whole genome shotgun (WGS) entry which is preliminary data.</text>
</comment>
<evidence type="ECO:0000256" key="4">
    <source>
        <dbReference type="ARBA" id="ARBA00022801"/>
    </source>
</evidence>
<name>A0AAW1R5L8_9CHLO</name>
<sequence>MSAAKTAATSTAPLLLDSAFRVCARPALVAEVRAQYGELGGWRAPHQVPMVYNDIYNIGFMGIERFHPFDSHKFGKVVRALGKAKLVSRDQLVEAKEASQEVLADVHTEKYLKSLNKGKWKLAEITEAWLIVLLPNFLIQSRMNRPMRFHVGGSILAAALALEYGWAINIGGGMHHANFEDGSGWCAYSDLSLAMRKLRKASNGKVQKFMIVDLDVHQGNGHERDKLHFADPDVHILDIYNCDIWPGDTEAKAAIDTKVEVHTGMQDAAYLQALAKALADAFQSFQPDFVIYNAGTDILLGDPLGKLKVTAAGVAKRDEMVFQAALDHQVPICMYLSGGYAKNSAAVIGQCISHLLNKFELVPGASAGDAKAATSV</sequence>
<evidence type="ECO:0000259" key="11">
    <source>
        <dbReference type="Pfam" id="PF00850"/>
    </source>
</evidence>
<proteinExistence type="predicted"/>
<dbReference type="PANTHER" id="PTHR10625">
    <property type="entry name" value="HISTONE DEACETYLASE HDAC1-RELATED"/>
    <property type="match status" value="1"/>
</dbReference>
<evidence type="ECO:0000256" key="10">
    <source>
        <dbReference type="ARBA" id="ARBA00059784"/>
    </source>
</evidence>
<keyword evidence="8" id="KW-0539">Nucleus</keyword>
<evidence type="ECO:0000256" key="6">
    <source>
        <dbReference type="ARBA" id="ARBA00023015"/>
    </source>
</evidence>
<dbReference type="InterPro" id="IPR037138">
    <property type="entry name" value="His_deacetylse_dom_sf"/>
</dbReference>
<comment type="function">
    <text evidence="10">Responsible for the deacetylation of lysine residues on the N-terminal part of the core histones (H2A, H2B, H3 and H4). Histone deacetylation gives a tag for epigenetic repression and plays an important role in transcriptional regulation, cell cycle progression and developmental events. Histone deacetylases act via the formation of large multiprotein complexes.</text>
</comment>
<dbReference type="EC" id="3.5.1.98" evidence="2"/>
<dbReference type="Proteomes" id="UP001489004">
    <property type="component" value="Unassembled WGS sequence"/>
</dbReference>
<evidence type="ECO:0000256" key="7">
    <source>
        <dbReference type="ARBA" id="ARBA00023163"/>
    </source>
</evidence>
<keyword evidence="5" id="KW-0156">Chromatin regulator</keyword>
<evidence type="ECO:0000256" key="9">
    <source>
        <dbReference type="ARBA" id="ARBA00048287"/>
    </source>
</evidence>
<dbReference type="GO" id="GO:0040029">
    <property type="term" value="P:epigenetic regulation of gene expression"/>
    <property type="evidence" value="ECO:0007669"/>
    <property type="project" value="TreeGrafter"/>
</dbReference>
<gene>
    <name evidence="12" type="ORF">WJX72_004978</name>
</gene>
<feature type="domain" description="Histone deacetylase" evidence="11">
    <location>
        <begin position="67"/>
        <end position="346"/>
    </location>
</feature>
<dbReference type="InterPro" id="IPR023801">
    <property type="entry name" value="His_deacetylse_dom"/>
</dbReference>
<dbReference type="FunFam" id="3.40.800.20:FF:000009">
    <property type="entry name" value="Histone deacetylase 11"/>
    <property type="match status" value="1"/>
</dbReference>
<dbReference type="GO" id="GO:0000118">
    <property type="term" value="C:histone deacetylase complex"/>
    <property type="evidence" value="ECO:0007669"/>
    <property type="project" value="TreeGrafter"/>
</dbReference>
<keyword evidence="3" id="KW-0678">Repressor</keyword>
<dbReference type="CDD" id="cd09993">
    <property type="entry name" value="HDAC_classIV"/>
    <property type="match status" value="1"/>
</dbReference>
<keyword evidence="4" id="KW-0378">Hydrolase</keyword>
<evidence type="ECO:0000256" key="5">
    <source>
        <dbReference type="ARBA" id="ARBA00022853"/>
    </source>
</evidence>
<dbReference type="InterPro" id="IPR023696">
    <property type="entry name" value="Ureohydrolase_dom_sf"/>
</dbReference>
<keyword evidence="6" id="KW-0805">Transcription regulation</keyword>
<dbReference type="SUPFAM" id="SSF52768">
    <property type="entry name" value="Arginase/deacetylase"/>
    <property type="match status" value="1"/>
</dbReference>
<protein>
    <recommendedName>
        <fullName evidence="2">histone deacetylase</fullName>
        <ecNumber evidence="2">3.5.1.98</ecNumber>
    </recommendedName>
</protein>
<evidence type="ECO:0000256" key="8">
    <source>
        <dbReference type="ARBA" id="ARBA00023242"/>
    </source>
</evidence>
<evidence type="ECO:0000256" key="1">
    <source>
        <dbReference type="ARBA" id="ARBA00004123"/>
    </source>
</evidence>
<keyword evidence="7" id="KW-0804">Transcription</keyword>
<dbReference type="PANTHER" id="PTHR10625:SF23">
    <property type="entry name" value="HISTONE DEACETYLASE 11"/>
    <property type="match status" value="1"/>
</dbReference>
<organism evidence="12 13">
    <name type="scientific">[Myrmecia] bisecta</name>
    <dbReference type="NCBI Taxonomy" id="41462"/>
    <lineage>
        <taxon>Eukaryota</taxon>
        <taxon>Viridiplantae</taxon>
        <taxon>Chlorophyta</taxon>
        <taxon>core chlorophytes</taxon>
        <taxon>Trebouxiophyceae</taxon>
        <taxon>Trebouxiales</taxon>
        <taxon>Trebouxiaceae</taxon>
        <taxon>Myrmecia</taxon>
    </lineage>
</organism>
<dbReference type="InterPro" id="IPR000286">
    <property type="entry name" value="HDACs"/>
</dbReference>
<keyword evidence="13" id="KW-1185">Reference proteome</keyword>
<comment type="subcellular location">
    <subcellularLocation>
        <location evidence="1">Nucleus</location>
    </subcellularLocation>
</comment>
<evidence type="ECO:0000313" key="12">
    <source>
        <dbReference type="EMBL" id="KAK9829290.1"/>
    </source>
</evidence>
<dbReference type="InterPro" id="IPR044150">
    <property type="entry name" value="HDAC_classIV"/>
</dbReference>
<evidence type="ECO:0000256" key="3">
    <source>
        <dbReference type="ARBA" id="ARBA00022491"/>
    </source>
</evidence>
<accession>A0AAW1R5L8</accession>
<dbReference type="EMBL" id="JALJOR010000001">
    <property type="protein sequence ID" value="KAK9829290.1"/>
    <property type="molecule type" value="Genomic_DNA"/>
</dbReference>
<comment type="catalytic activity">
    <reaction evidence="9">
        <text>N(6)-acetyl-L-lysyl-[histone] + H2O = L-lysyl-[histone] + acetate</text>
        <dbReference type="Rhea" id="RHEA:58196"/>
        <dbReference type="Rhea" id="RHEA-COMP:9845"/>
        <dbReference type="Rhea" id="RHEA-COMP:11338"/>
        <dbReference type="ChEBI" id="CHEBI:15377"/>
        <dbReference type="ChEBI" id="CHEBI:29969"/>
        <dbReference type="ChEBI" id="CHEBI:30089"/>
        <dbReference type="ChEBI" id="CHEBI:61930"/>
        <dbReference type="EC" id="3.5.1.98"/>
    </reaction>
</comment>
<dbReference type="Pfam" id="PF00850">
    <property type="entry name" value="Hist_deacetyl"/>
    <property type="match status" value="1"/>
</dbReference>
<dbReference type="AlphaFoldDB" id="A0AAW1R5L8"/>
<evidence type="ECO:0000256" key="2">
    <source>
        <dbReference type="ARBA" id="ARBA00012111"/>
    </source>
</evidence>
<dbReference type="GO" id="GO:0141221">
    <property type="term" value="F:histone deacetylase activity, hydrolytic mechanism"/>
    <property type="evidence" value="ECO:0007669"/>
    <property type="project" value="UniProtKB-EC"/>
</dbReference>
<reference evidence="12 13" key="1">
    <citation type="journal article" date="2024" name="Nat. Commun.">
        <title>Phylogenomics reveals the evolutionary origins of lichenization in chlorophyte algae.</title>
        <authorList>
            <person name="Puginier C."/>
            <person name="Libourel C."/>
            <person name="Otte J."/>
            <person name="Skaloud P."/>
            <person name="Haon M."/>
            <person name="Grisel S."/>
            <person name="Petersen M."/>
            <person name="Berrin J.G."/>
            <person name="Delaux P.M."/>
            <person name="Dal Grande F."/>
            <person name="Keller J."/>
        </authorList>
    </citation>
    <scope>NUCLEOTIDE SEQUENCE [LARGE SCALE GENOMIC DNA]</scope>
    <source>
        <strain evidence="12 13">SAG 2043</strain>
    </source>
</reference>
<evidence type="ECO:0000313" key="13">
    <source>
        <dbReference type="Proteomes" id="UP001489004"/>
    </source>
</evidence>
<dbReference type="PRINTS" id="PR01270">
    <property type="entry name" value="HDASUPER"/>
</dbReference>
<dbReference type="Gene3D" id="3.40.800.20">
    <property type="entry name" value="Histone deacetylase domain"/>
    <property type="match status" value="1"/>
</dbReference>